<dbReference type="OrthoDB" id="2884438at2759"/>
<comment type="caution">
    <text evidence="1">The sequence shown here is derived from an EMBL/GenBank/DDBJ whole genome shotgun (WGS) entry which is preliminary data.</text>
</comment>
<evidence type="ECO:0000313" key="2">
    <source>
        <dbReference type="Proteomes" id="UP000807353"/>
    </source>
</evidence>
<accession>A0A9P5Y845</accession>
<evidence type="ECO:0000313" key="1">
    <source>
        <dbReference type="EMBL" id="KAF9464023.1"/>
    </source>
</evidence>
<protein>
    <submittedName>
        <fullName evidence="1">Uncharacterized protein</fullName>
    </submittedName>
</protein>
<name>A0A9P5Y845_9AGAR</name>
<gene>
    <name evidence="1" type="ORF">BDZ94DRAFT_1162809</name>
</gene>
<dbReference type="Proteomes" id="UP000807353">
    <property type="component" value="Unassembled WGS sequence"/>
</dbReference>
<proteinExistence type="predicted"/>
<sequence length="288" mass="32901">MAQGPSKRPRLSGNNREDYAPLGLIWDGTDFSCAYDAAFTILLHIWRLNPVNWSIRFSSFSPFLDILAKGFVHMVDGSYSFENTRDAVRKALHQADNISFPLGNLGTNCNDLLFRCFKQSPYAYKYMQCPVCLYKDPVQTNIARTYNDIVHTRDYIYEEKSYTLEGVLELTQVHTMDKVVRIFDIPSVIILGISEECERHIVAPYIKIPFEDKVYTLNLRGIIYGGNYHFTSRIISPNGTIWFHDGITTKSACKNQGSIKHLSSLDWLLTCNEDGGQKKAITLIYAIR</sequence>
<dbReference type="AlphaFoldDB" id="A0A9P5Y845"/>
<reference evidence="1" key="1">
    <citation type="submission" date="2020-11" db="EMBL/GenBank/DDBJ databases">
        <authorList>
            <consortium name="DOE Joint Genome Institute"/>
            <person name="Ahrendt S."/>
            <person name="Riley R."/>
            <person name="Andreopoulos W."/>
            <person name="Labutti K."/>
            <person name="Pangilinan J."/>
            <person name="Ruiz-Duenas F.J."/>
            <person name="Barrasa J.M."/>
            <person name="Sanchez-Garcia M."/>
            <person name="Camarero S."/>
            <person name="Miyauchi S."/>
            <person name="Serrano A."/>
            <person name="Linde D."/>
            <person name="Babiker R."/>
            <person name="Drula E."/>
            <person name="Ayuso-Fernandez I."/>
            <person name="Pacheco R."/>
            <person name="Padilla G."/>
            <person name="Ferreira P."/>
            <person name="Barriuso J."/>
            <person name="Kellner H."/>
            <person name="Castanera R."/>
            <person name="Alfaro M."/>
            <person name="Ramirez L."/>
            <person name="Pisabarro A.G."/>
            <person name="Kuo A."/>
            <person name="Tritt A."/>
            <person name="Lipzen A."/>
            <person name="He G."/>
            <person name="Yan M."/>
            <person name="Ng V."/>
            <person name="Cullen D."/>
            <person name="Martin F."/>
            <person name="Rosso M.-N."/>
            <person name="Henrissat B."/>
            <person name="Hibbett D."/>
            <person name="Martinez A.T."/>
            <person name="Grigoriev I.V."/>
        </authorList>
    </citation>
    <scope>NUCLEOTIDE SEQUENCE</scope>
    <source>
        <strain evidence="1">CBS 247.69</strain>
    </source>
</reference>
<keyword evidence="2" id="KW-1185">Reference proteome</keyword>
<organism evidence="1 2">
    <name type="scientific">Collybia nuda</name>
    <dbReference type="NCBI Taxonomy" id="64659"/>
    <lineage>
        <taxon>Eukaryota</taxon>
        <taxon>Fungi</taxon>
        <taxon>Dikarya</taxon>
        <taxon>Basidiomycota</taxon>
        <taxon>Agaricomycotina</taxon>
        <taxon>Agaricomycetes</taxon>
        <taxon>Agaricomycetidae</taxon>
        <taxon>Agaricales</taxon>
        <taxon>Tricholomatineae</taxon>
        <taxon>Clitocybaceae</taxon>
        <taxon>Collybia</taxon>
    </lineage>
</organism>
<dbReference type="EMBL" id="MU150257">
    <property type="protein sequence ID" value="KAF9464023.1"/>
    <property type="molecule type" value="Genomic_DNA"/>
</dbReference>